<dbReference type="InterPro" id="IPR017900">
    <property type="entry name" value="4Fe4S_Fe_S_CS"/>
</dbReference>
<dbReference type="Pfam" id="PF13237">
    <property type="entry name" value="Fer4_10"/>
    <property type="match status" value="1"/>
</dbReference>
<dbReference type="Proteomes" id="UP000485569">
    <property type="component" value="Unassembled WGS sequence"/>
</dbReference>
<evidence type="ECO:0000256" key="2">
    <source>
        <dbReference type="ARBA" id="ARBA00022485"/>
    </source>
</evidence>
<proteinExistence type="predicted"/>
<keyword evidence="3" id="KW-0479">Metal-binding</keyword>
<organism evidence="9">
    <name type="scientific">Candidatus Atribacter allofermentans</name>
    <dbReference type="NCBI Taxonomy" id="1852833"/>
    <lineage>
        <taxon>Bacteria</taxon>
        <taxon>Pseudomonadati</taxon>
        <taxon>Atribacterota</taxon>
        <taxon>Atribacteria</taxon>
        <taxon>Atribacterales</taxon>
        <taxon>Atribacteraceae</taxon>
        <taxon>Atribacter</taxon>
    </lineage>
</organism>
<sequence>MSKVALIGCPNYELNQVKTALMRGFSYFGGVKNIFQNKKRILLKPNLLTGEKIEKAVTTHPSLLQGITEILLENDFFCGYGDSPGFGSLETVAKKAGIYTPLKNLKIEVVDFVGKKEVSYAKALQNRQFTIAKGLFNYDALLSLPKWKTHGLTRITGAVKNQYGCIPGLLKGEFHFKLPDVIHFSRMLVDLNLLLKPDFYVMDAIIAMEGNGPRNGRPLSMGLLAFSRDPIALDATLSRLIRLDPRKVITCLEGEKGGLGYWQDNAIELVGDDFSHFYKADFDVQREPMVSYKKEGFLRSFRNLLLSKPIIDYSKCKACGICIDICPAQPKALLWKEKQHIPQHNYKYCIRCYCCQELCPHNAIQIKASSVGKILRR</sequence>
<dbReference type="PROSITE" id="PS51379">
    <property type="entry name" value="4FE4S_FER_2"/>
    <property type="match status" value="2"/>
</dbReference>
<evidence type="ECO:0000256" key="7">
    <source>
        <dbReference type="ARBA" id="ARBA00023014"/>
    </source>
</evidence>
<keyword evidence="7" id="KW-0411">Iron-sulfur</keyword>
<dbReference type="Pfam" id="PF04015">
    <property type="entry name" value="DUF362"/>
    <property type="match status" value="1"/>
</dbReference>
<evidence type="ECO:0000256" key="4">
    <source>
        <dbReference type="ARBA" id="ARBA00022737"/>
    </source>
</evidence>
<accession>A0A1V5SIJ5</accession>
<dbReference type="SUPFAM" id="SSF54862">
    <property type="entry name" value="4Fe-4S ferredoxins"/>
    <property type="match status" value="1"/>
</dbReference>
<evidence type="ECO:0000313" key="9">
    <source>
        <dbReference type="EMBL" id="OQA54328.1"/>
    </source>
</evidence>
<keyword evidence="6" id="KW-0408">Iron</keyword>
<gene>
    <name evidence="9" type="ORF">BWY41_02156</name>
</gene>
<evidence type="ECO:0000256" key="6">
    <source>
        <dbReference type="ARBA" id="ARBA00023004"/>
    </source>
</evidence>
<comment type="caution">
    <text evidence="9">The sequence shown here is derived from an EMBL/GenBank/DDBJ whole genome shotgun (WGS) entry which is preliminary data.</text>
</comment>
<keyword evidence="2" id="KW-0004">4Fe-4S</keyword>
<evidence type="ECO:0000256" key="3">
    <source>
        <dbReference type="ARBA" id="ARBA00022723"/>
    </source>
</evidence>
<keyword evidence="4" id="KW-0677">Repeat</keyword>
<keyword evidence="1" id="KW-0813">Transport</keyword>
<feature type="domain" description="4Fe-4S ferredoxin-type" evidence="8">
    <location>
        <begin position="340"/>
        <end position="369"/>
    </location>
</feature>
<dbReference type="PANTHER" id="PTHR43687">
    <property type="entry name" value="ADENYLYLSULFATE REDUCTASE, BETA SUBUNIT"/>
    <property type="match status" value="1"/>
</dbReference>
<dbReference type="GO" id="GO:0046872">
    <property type="term" value="F:metal ion binding"/>
    <property type="evidence" value="ECO:0007669"/>
    <property type="project" value="UniProtKB-KW"/>
</dbReference>
<dbReference type="AlphaFoldDB" id="A0A1V5SIJ5"/>
<evidence type="ECO:0000259" key="8">
    <source>
        <dbReference type="PROSITE" id="PS51379"/>
    </source>
</evidence>
<protein>
    <submittedName>
        <fullName evidence="9">Ferredoxin-2</fullName>
    </submittedName>
</protein>
<dbReference type="PANTHER" id="PTHR43687:SF6">
    <property type="entry name" value="L-ASPARTATE SEMIALDEHYDE SULFURTRANSFERASE IRON-SULFUR SUBUNIT"/>
    <property type="match status" value="1"/>
</dbReference>
<name>A0A1V5SIJ5_9BACT</name>
<evidence type="ECO:0000256" key="5">
    <source>
        <dbReference type="ARBA" id="ARBA00022982"/>
    </source>
</evidence>
<dbReference type="Gene3D" id="3.30.70.20">
    <property type="match status" value="1"/>
</dbReference>
<keyword evidence="5" id="KW-0249">Electron transport</keyword>
<dbReference type="PROSITE" id="PS00198">
    <property type="entry name" value="4FE4S_FER_1"/>
    <property type="match status" value="2"/>
</dbReference>
<dbReference type="InterPro" id="IPR007160">
    <property type="entry name" value="DUF362"/>
</dbReference>
<dbReference type="InterPro" id="IPR050572">
    <property type="entry name" value="Fe-S_Ferredoxin"/>
</dbReference>
<dbReference type="GO" id="GO:0051539">
    <property type="term" value="F:4 iron, 4 sulfur cluster binding"/>
    <property type="evidence" value="ECO:0007669"/>
    <property type="project" value="UniProtKB-KW"/>
</dbReference>
<evidence type="ECO:0000256" key="1">
    <source>
        <dbReference type="ARBA" id="ARBA00022448"/>
    </source>
</evidence>
<reference evidence="9" key="1">
    <citation type="submission" date="2017-02" db="EMBL/GenBank/DDBJ databases">
        <title>Delving into the versatile metabolic prowess of the omnipresent phylum Bacteroidetes.</title>
        <authorList>
            <person name="Nobu M.K."/>
            <person name="Mei R."/>
            <person name="Narihiro T."/>
            <person name="Kuroda K."/>
            <person name="Liu W.-T."/>
        </authorList>
    </citation>
    <scope>NUCLEOTIDE SEQUENCE</scope>
    <source>
        <strain evidence="9">ADurb.Bin276</strain>
    </source>
</reference>
<feature type="domain" description="4Fe-4S ferredoxin-type" evidence="8">
    <location>
        <begin position="307"/>
        <end position="338"/>
    </location>
</feature>
<dbReference type="InterPro" id="IPR017896">
    <property type="entry name" value="4Fe4S_Fe-S-bd"/>
</dbReference>
<dbReference type="EMBL" id="MWBQ01000218">
    <property type="protein sequence ID" value="OQA54328.1"/>
    <property type="molecule type" value="Genomic_DNA"/>
</dbReference>